<keyword evidence="4" id="KW-1185">Reference proteome</keyword>
<evidence type="ECO:0000256" key="3">
    <source>
        <dbReference type="SAM" id="MobiDB-lite"/>
    </source>
</evidence>
<dbReference type="Pfam" id="PF00167">
    <property type="entry name" value="FGF"/>
    <property type="match status" value="1"/>
</dbReference>
<proteinExistence type="inferred from homology"/>
<name>A0AAJ7WZD4_PETMA</name>
<dbReference type="Gene3D" id="2.80.10.50">
    <property type="match status" value="1"/>
</dbReference>
<organism evidence="4 5">
    <name type="scientific">Petromyzon marinus</name>
    <name type="common">Sea lamprey</name>
    <dbReference type="NCBI Taxonomy" id="7757"/>
    <lineage>
        <taxon>Eukaryota</taxon>
        <taxon>Metazoa</taxon>
        <taxon>Chordata</taxon>
        <taxon>Craniata</taxon>
        <taxon>Vertebrata</taxon>
        <taxon>Cyclostomata</taxon>
        <taxon>Hyperoartia</taxon>
        <taxon>Petromyzontiformes</taxon>
        <taxon>Petromyzontidae</taxon>
        <taxon>Petromyzon</taxon>
    </lineage>
</organism>
<dbReference type="SMART" id="SM00442">
    <property type="entry name" value="FGF"/>
    <property type="match status" value="1"/>
</dbReference>
<dbReference type="InterPro" id="IPR002209">
    <property type="entry name" value="Fibroblast_GF_fam"/>
</dbReference>
<evidence type="ECO:0000313" key="5">
    <source>
        <dbReference type="RefSeq" id="XP_032815794.1"/>
    </source>
</evidence>
<dbReference type="PROSITE" id="PS00247">
    <property type="entry name" value="HBGF_FGF"/>
    <property type="match status" value="1"/>
</dbReference>
<dbReference type="GO" id="GO:0008083">
    <property type="term" value="F:growth factor activity"/>
    <property type="evidence" value="ECO:0007669"/>
    <property type="project" value="InterPro"/>
</dbReference>
<sequence length="275" mass="29936">MDVAHSRCPRLSPGCDHVSQRYLEPTTMLLVIAIICGAIAQAASSIEQQQRQRHHRGPSRSLTGTASLNVGVPRVEEKEEERDRFARDGGRAYELLPVYEHLGGAPRRRKLFCATRFHVQIHPSGDVDGTLDRNSVLSILEITSVDVGVVAIKGLLSGRFLAMNSKGRLYASASFGPECEFTERINALGYNTYASRAFGGNGDEGIGAGGQTGARRPWYVTINGKGRPRRGFKTHAVQVAALFLPRLLDATDRELLRLLLLLAAGHGTGRLPELG</sequence>
<accession>A0AAJ7WZD4</accession>
<dbReference type="RefSeq" id="XP_032815794.1">
    <property type="nucleotide sequence ID" value="XM_032959903.1"/>
</dbReference>
<feature type="region of interest" description="Disordered" evidence="3">
    <location>
        <begin position="47"/>
        <end position="70"/>
    </location>
</feature>
<dbReference type="PANTHER" id="PTHR11486">
    <property type="entry name" value="FIBROBLAST GROWTH FACTOR"/>
    <property type="match status" value="1"/>
</dbReference>
<evidence type="ECO:0000313" key="4">
    <source>
        <dbReference type="Proteomes" id="UP001318040"/>
    </source>
</evidence>
<dbReference type="CTD" id="2248"/>
<protein>
    <recommendedName>
        <fullName evidence="2">Fibroblast growth factor</fullName>
        <shortName evidence="2">FGF</shortName>
    </recommendedName>
</protein>
<comment type="similarity">
    <text evidence="1 2">Belongs to the heparin-binding growth factors family.</text>
</comment>
<reference evidence="5" key="1">
    <citation type="submission" date="2025-08" db="UniProtKB">
        <authorList>
            <consortium name="RefSeq"/>
        </authorList>
    </citation>
    <scope>IDENTIFICATION</scope>
    <source>
        <tissue evidence="5">Sperm</tissue>
    </source>
</reference>
<dbReference type="AlphaFoldDB" id="A0AAJ7WZD4"/>
<gene>
    <name evidence="5" type="primary">FGF3</name>
</gene>
<dbReference type="InterPro" id="IPR008996">
    <property type="entry name" value="IL1/FGF"/>
</dbReference>
<dbReference type="PRINTS" id="PR00262">
    <property type="entry name" value="IL1HBGF"/>
</dbReference>
<dbReference type="Proteomes" id="UP001318040">
    <property type="component" value="Chromosome 24"/>
</dbReference>
<evidence type="ECO:0000256" key="2">
    <source>
        <dbReference type="RuleBase" id="RU049442"/>
    </source>
</evidence>
<evidence type="ECO:0000256" key="1">
    <source>
        <dbReference type="ARBA" id="ARBA00007936"/>
    </source>
</evidence>
<dbReference type="KEGG" id="pmrn:116945533"/>
<dbReference type="PRINTS" id="PR00263">
    <property type="entry name" value="HBGFFGF"/>
</dbReference>
<dbReference type="SUPFAM" id="SSF50353">
    <property type="entry name" value="Cytokine"/>
    <property type="match status" value="1"/>
</dbReference>